<organism evidence="1 2">
    <name type="scientific">Pantoea osteomyelitidis</name>
    <dbReference type="NCBI Taxonomy" id="3230026"/>
    <lineage>
        <taxon>Bacteria</taxon>
        <taxon>Pseudomonadati</taxon>
        <taxon>Pseudomonadota</taxon>
        <taxon>Gammaproteobacteria</taxon>
        <taxon>Enterobacterales</taxon>
        <taxon>Erwiniaceae</taxon>
        <taxon>Pantoea</taxon>
    </lineage>
</organism>
<dbReference type="Proteomes" id="UP001611251">
    <property type="component" value="Unassembled WGS sequence"/>
</dbReference>
<dbReference type="SUPFAM" id="SSF55331">
    <property type="entry name" value="Tautomerase/MIF"/>
    <property type="match status" value="1"/>
</dbReference>
<dbReference type="GO" id="GO:0016853">
    <property type="term" value="F:isomerase activity"/>
    <property type="evidence" value="ECO:0007669"/>
    <property type="project" value="UniProtKB-KW"/>
</dbReference>
<proteinExistence type="predicted"/>
<evidence type="ECO:0000313" key="2">
    <source>
        <dbReference type="Proteomes" id="UP001611251"/>
    </source>
</evidence>
<gene>
    <name evidence="1" type="primary">pptA</name>
    <name evidence="1" type="ORF">ABU178_19390</name>
</gene>
<keyword evidence="2" id="KW-1185">Reference proteome</keyword>
<dbReference type="RefSeq" id="WP_397217987.1">
    <property type="nucleotide sequence ID" value="NZ_JBGFSN010000012.1"/>
</dbReference>
<dbReference type="Gene3D" id="3.30.429.10">
    <property type="entry name" value="Macrophage Migration Inhibitory Factor"/>
    <property type="match status" value="1"/>
</dbReference>
<dbReference type="EC" id="5.3.2.-" evidence="1"/>
<evidence type="ECO:0000313" key="1">
    <source>
        <dbReference type="EMBL" id="MFH8136313.1"/>
    </source>
</evidence>
<protein>
    <submittedName>
        <fullName evidence="1">Tautomerase PptA</fullName>
        <ecNumber evidence="1">5.3.2.-</ecNumber>
    </submittedName>
</protein>
<name>A0ABW7Q1L4_9GAMM</name>
<keyword evidence="1" id="KW-0413">Isomerase</keyword>
<reference evidence="1 2" key="1">
    <citation type="submission" date="2024-08" db="EMBL/GenBank/DDBJ databases">
        <title>Pantoea ronii - a newly identified human opportunistic pathogen.</title>
        <authorList>
            <person name="Keidar-Friedman D."/>
            <person name="Sorek N."/>
            <person name="Leshin-Carmel D."/>
            <person name="Tsur A."/>
            <person name="Amsalem M."/>
            <person name="Tolkach D."/>
            <person name="Brosh-Nissimov T."/>
        </authorList>
    </citation>
    <scope>NUCLEOTIDE SEQUENCE [LARGE SCALE GENOMIC DNA]</scope>
    <source>
        <strain evidence="1 2">AA23256</strain>
    </source>
</reference>
<dbReference type="EMBL" id="JBGFSN010000012">
    <property type="protein sequence ID" value="MFH8136313.1"/>
    <property type="molecule type" value="Genomic_DNA"/>
</dbReference>
<comment type="caution">
    <text evidence="1">The sequence shown here is derived from an EMBL/GenBank/DDBJ whole genome shotgun (WGS) entry which is preliminary data.</text>
</comment>
<sequence length="76" mass="8697">MPHLDLHFNPRDLSENDIAAMADDLRNVLKRHLGTNDDAISMAFTQVSQENWKAQVYDPIISPVLDQLYKTPGYKL</sequence>
<accession>A0ABW7Q1L4</accession>
<dbReference type="InterPro" id="IPR014347">
    <property type="entry name" value="Tautomerase/MIF_sf"/>
</dbReference>
<dbReference type="NCBIfam" id="NF002324">
    <property type="entry name" value="PRK01271.1"/>
    <property type="match status" value="1"/>
</dbReference>